<protein>
    <submittedName>
        <fullName evidence="1">Uncharacterized protein</fullName>
    </submittedName>
</protein>
<dbReference type="EMBL" id="JAULSW010000002">
    <property type="protein sequence ID" value="KAK3389594.1"/>
    <property type="molecule type" value="Genomic_DNA"/>
</dbReference>
<evidence type="ECO:0000313" key="1">
    <source>
        <dbReference type="EMBL" id="KAK3389594.1"/>
    </source>
</evidence>
<reference evidence="1" key="1">
    <citation type="journal article" date="2023" name="Mol. Phylogenet. Evol.">
        <title>Genome-scale phylogeny and comparative genomics of the fungal order Sordariales.</title>
        <authorList>
            <person name="Hensen N."/>
            <person name="Bonometti L."/>
            <person name="Westerberg I."/>
            <person name="Brannstrom I.O."/>
            <person name="Guillou S."/>
            <person name="Cros-Aarteil S."/>
            <person name="Calhoun S."/>
            <person name="Haridas S."/>
            <person name="Kuo A."/>
            <person name="Mondo S."/>
            <person name="Pangilinan J."/>
            <person name="Riley R."/>
            <person name="LaButti K."/>
            <person name="Andreopoulos B."/>
            <person name="Lipzen A."/>
            <person name="Chen C."/>
            <person name="Yan M."/>
            <person name="Daum C."/>
            <person name="Ng V."/>
            <person name="Clum A."/>
            <person name="Steindorff A."/>
            <person name="Ohm R.A."/>
            <person name="Martin F."/>
            <person name="Silar P."/>
            <person name="Natvig D.O."/>
            <person name="Lalanne C."/>
            <person name="Gautier V."/>
            <person name="Ament-Velasquez S.L."/>
            <person name="Kruys A."/>
            <person name="Hutchinson M.I."/>
            <person name="Powell A.J."/>
            <person name="Barry K."/>
            <person name="Miller A.N."/>
            <person name="Grigoriev I.V."/>
            <person name="Debuchy R."/>
            <person name="Gladieux P."/>
            <person name="Hiltunen Thoren M."/>
            <person name="Johannesson H."/>
        </authorList>
    </citation>
    <scope>NUCLEOTIDE SEQUENCE</scope>
    <source>
        <strain evidence="1">CBS 232.78</strain>
    </source>
</reference>
<reference evidence="1" key="2">
    <citation type="submission" date="2023-06" db="EMBL/GenBank/DDBJ databases">
        <authorList>
            <consortium name="Lawrence Berkeley National Laboratory"/>
            <person name="Haridas S."/>
            <person name="Hensen N."/>
            <person name="Bonometti L."/>
            <person name="Westerberg I."/>
            <person name="Brannstrom I.O."/>
            <person name="Guillou S."/>
            <person name="Cros-Aarteil S."/>
            <person name="Calhoun S."/>
            <person name="Kuo A."/>
            <person name="Mondo S."/>
            <person name="Pangilinan J."/>
            <person name="Riley R."/>
            <person name="LaButti K."/>
            <person name="Andreopoulos B."/>
            <person name="Lipzen A."/>
            <person name="Chen C."/>
            <person name="Yanf M."/>
            <person name="Daum C."/>
            <person name="Ng V."/>
            <person name="Clum A."/>
            <person name="Steindorff A."/>
            <person name="Ohm R."/>
            <person name="Martin F."/>
            <person name="Silar P."/>
            <person name="Natvig D."/>
            <person name="Lalanne C."/>
            <person name="Gautier V."/>
            <person name="Ament-velasquez S.L."/>
            <person name="Kruys A."/>
            <person name="Hutchinson M.I."/>
            <person name="Powell A.J."/>
            <person name="Barry K."/>
            <person name="Miller A.N."/>
            <person name="Grigoriev I.V."/>
            <person name="Debuchy R."/>
            <person name="Gladieux P."/>
            <person name="Thoren M.H."/>
            <person name="Johannesson H."/>
        </authorList>
    </citation>
    <scope>NUCLEOTIDE SEQUENCE</scope>
    <source>
        <strain evidence="1">CBS 232.78</strain>
    </source>
</reference>
<accession>A0AAE0NXT3</accession>
<sequence length="296" mass="32856">METSGDTTTSPMGFEAALVLSPEDATLGIHNDGRVNRLLATQEHIGRTSFSAYLRHVQYGTYQSRPACLLAVDISFRFPAKSSSRFSSAEVDITFEKALNRNKPSQRCTDASLDPVVTNFAPKAMLGQVRERENRKTLELEVPLTFEAPFGSAEFAARWSREMTMTEEGRAELHGNLAQDDEHDDGANSVVWDLTENPVSKEGILRSFRAVAVLYLRRRGEAFWMRVDVKPVVKFSLDPSRLFTKRLVREGDEPILLDGETVLGESSCHGHEVFDAADFPWETVLNLPGPLGGHGG</sequence>
<proteinExistence type="predicted"/>
<name>A0AAE0NXT3_9PEZI</name>
<keyword evidence="2" id="KW-1185">Reference proteome</keyword>
<organism evidence="1 2">
    <name type="scientific">Podospora didyma</name>
    <dbReference type="NCBI Taxonomy" id="330526"/>
    <lineage>
        <taxon>Eukaryota</taxon>
        <taxon>Fungi</taxon>
        <taxon>Dikarya</taxon>
        <taxon>Ascomycota</taxon>
        <taxon>Pezizomycotina</taxon>
        <taxon>Sordariomycetes</taxon>
        <taxon>Sordariomycetidae</taxon>
        <taxon>Sordariales</taxon>
        <taxon>Podosporaceae</taxon>
        <taxon>Podospora</taxon>
    </lineage>
</organism>
<comment type="caution">
    <text evidence="1">The sequence shown here is derived from an EMBL/GenBank/DDBJ whole genome shotgun (WGS) entry which is preliminary data.</text>
</comment>
<gene>
    <name evidence="1" type="ORF">B0H63DRAFT_464006</name>
</gene>
<dbReference type="AlphaFoldDB" id="A0AAE0NXT3"/>
<evidence type="ECO:0000313" key="2">
    <source>
        <dbReference type="Proteomes" id="UP001285441"/>
    </source>
</evidence>
<dbReference type="Proteomes" id="UP001285441">
    <property type="component" value="Unassembled WGS sequence"/>
</dbReference>